<reference evidence="2" key="1">
    <citation type="submission" date="2022-02" db="EMBL/GenBank/DDBJ databases">
        <authorList>
            <person name="Henning P.M."/>
            <person name="McCubbin A.G."/>
            <person name="Shore J.S."/>
        </authorList>
    </citation>
    <scope>NUCLEOTIDE SEQUENCE</scope>
    <source>
        <strain evidence="2">F60SS</strain>
        <tissue evidence="2">Leaves</tissue>
    </source>
</reference>
<name>A0A9Q0FHF9_9ROSI</name>
<evidence type="ECO:0000256" key="1">
    <source>
        <dbReference type="SAM" id="SignalP"/>
    </source>
</evidence>
<sequence length="52" mass="5696">MMKTRENCVLVISFLWALLLTGLVADAVPYDYSATLEASLISSSNRNSIFIG</sequence>
<protein>
    <submittedName>
        <fullName evidence="2">Uncharacterized protein</fullName>
    </submittedName>
</protein>
<organism evidence="2 3">
    <name type="scientific">Turnera subulata</name>
    <dbReference type="NCBI Taxonomy" id="218843"/>
    <lineage>
        <taxon>Eukaryota</taxon>
        <taxon>Viridiplantae</taxon>
        <taxon>Streptophyta</taxon>
        <taxon>Embryophyta</taxon>
        <taxon>Tracheophyta</taxon>
        <taxon>Spermatophyta</taxon>
        <taxon>Magnoliopsida</taxon>
        <taxon>eudicotyledons</taxon>
        <taxon>Gunneridae</taxon>
        <taxon>Pentapetalae</taxon>
        <taxon>rosids</taxon>
        <taxon>fabids</taxon>
        <taxon>Malpighiales</taxon>
        <taxon>Passifloraceae</taxon>
        <taxon>Turnera</taxon>
    </lineage>
</organism>
<keyword evidence="1" id="KW-0732">Signal</keyword>
<feature type="chain" id="PRO_5040129768" evidence="1">
    <location>
        <begin position="26"/>
        <end position="52"/>
    </location>
</feature>
<accession>A0A9Q0FHF9</accession>
<reference evidence="2" key="2">
    <citation type="journal article" date="2023" name="Plants (Basel)">
        <title>Annotation of the Turnera subulata (Passifloraceae) Draft Genome Reveals the S-Locus Evolved after the Divergence of Turneroideae from Passifloroideae in a Stepwise Manner.</title>
        <authorList>
            <person name="Henning P.M."/>
            <person name="Roalson E.H."/>
            <person name="Mir W."/>
            <person name="McCubbin A.G."/>
            <person name="Shore J.S."/>
        </authorList>
    </citation>
    <scope>NUCLEOTIDE SEQUENCE</scope>
    <source>
        <strain evidence="2">F60SS</strain>
    </source>
</reference>
<dbReference type="Proteomes" id="UP001141552">
    <property type="component" value="Unassembled WGS sequence"/>
</dbReference>
<evidence type="ECO:0000313" key="3">
    <source>
        <dbReference type="Proteomes" id="UP001141552"/>
    </source>
</evidence>
<keyword evidence="3" id="KW-1185">Reference proteome</keyword>
<feature type="signal peptide" evidence="1">
    <location>
        <begin position="1"/>
        <end position="25"/>
    </location>
</feature>
<evidence type="ECO:0000313" key="2">
    <source>
        <dbReference type="EMBL" id="KAJ4831566.1"/>
    </source>
</evidence>
<comment type="caution">
    <text evidence="2">The sequence shown here is derived from an EMBL/GenBank/DDBJ whole genome shotgun (WGS) entry which is preliminary data.</text>
</comment>
<gene>
    <name evidence="2" type="ORF">Tsubulata_029501</name>
</gene>
<dbReference type="EMBL" id="JAKUCV010005335">
    <property type="protein sequence ID" value="KAJ4831566.1"/>
    <property type="molecule type" value="Genomic_DNA"/>
</dbReference>
<dbReference type="AlphaFoldDB" id="A0A9Q0FHF9"/>
<proteinExistence type="predicted"/>